<keyword evidence="11 12" id="KW-0998">Cell outer membrane</keyword>
<keyword evidence="17" id="KW-1185">Reference proteome</keyword>
<comment type="subcellular location">
    <subcellularLocation>
        <location evidence="1 12">Cell outer membrane</location>
        <topology evidence="1 12">Multi-pass membrane protein</topology>
    </subcellularLocation>
</comment>
<evidence type="ECO:0000256" key="8">
    <source>
        <dbReference type="ARBA" id="ARBA00023065"/>
    </source>
</evidence>
<evidence type="ECO:0000256" key="2">
    <source>
        <dbReference type="ARBA" id="ARBA00022448"/>
    </source>
</evidence>
<reference evidence="16 17" key="1">
    <citation type="submission" date="2016-03" db="EMBL/GenBank/DDBJ databases">
        <title>Draft genome sequence of Flavobacterium fryxellicola DSM 16209.</title>
        <authorList>
            <person name="Shin S.-K."/>
            <person name="Yi H."/>
        </authorList>
    </citation>
    <scope>NUCLEOTIDE SEQUENCE [LARGE SCALE GENOMIC DNA]</scope>
    <source>
        <strain evidence="16 17">DSM 16209</strain>
    </source>
</reference>
<dbReference type="Gene3D" id="2.40.170.20">
    <property type="entry name" value="TonB-dependent receptor, beta-barrel domain"/>
    <property type="match status" value="1"/>
</dbReference>
<evidence type="ECO:0000256" key="3">
    <source>
        <dbReference type="ARBA" id="ARBA00022452"/>
    </source>
</evidence>
<evidence type="ECO:0000256" key="7">
    <source>
        <dbReference type="ARBA" id="ARBA00023004"/>
    </source>
</evidence>
<dbReference type="PROSITE" id="PS52016">
    <property type="entry name" value="TONB_DEPENDENT_REC_3"/>
    <property type="match status" value="1"/>
</dbReference>
<dbReference type="InterPro" id="IPR036942">
    <property type="entry name" value="Beta-barrel_TonB_sf"/>
</dbReference>
<protein>
    <submittedName>
        <fullName evidence="16">TonB-dependent receptor</fullName>
    </submittedName>
</protein>
<dbReference type="CDD" id="cd01347">
    <property type="entry name" value="ligand_gated_channel"/>
    <property type="match status" value="1"/>
</dbReference>
<gene>
    <name evidence="16" type="ORF">FBFR_01195</name>
</gene>
<keyword evidence="2 12" id="KW-0813">Transport</keyword>
<keyword evidence="3 12" id="KW-1134">Transmembrane beta strand</keyword>
<name>A0A168AHC9_9FLAO</name>
<keyword evidence="16" id="KW-0675">Receptor</keyword>
<evidence type="ECO:0000313" key="16">
    <source>
        <dbReference type="EMBL" id="OAB31472.1"/>
    </source>
</evidence>
<keyword evidence="8" id="KW-0406">Ion transport</keyword>
<dbReference type="PANTHER" id="PTHR32552:SF68">
    <property type="entry name" value="FERRICHROME OUTER MEMBRANE TRANSPORTER_PHAGE RECEPTOR"/>
    <property type="match status" value="1"/>
</dbReference>
<keyword evidence="4" id="KW-0410">Iron transport</keyword>
<dbReference type="InterPro" id="IPR012910">
    <property type="entry name" value="Plug_dom"/>
</dbReference>
<keyword evidence="6" id="KW-0732">Signal</keyword>
<dbReference type="InterPro" id="IPR037066">
    <property type="entry name" value="Plug_dom_sf"/>
</dbReference>
<comment type="caution">
    <text evidence="16">The sequence shown here is derived from an EMBL/GenBank/DDBJ whole genome shotgun (WGS) entry which is preliminary data.</text>
</comment>
<keyword evidence="5 12" id="KW-0812">Transmembrane</keyword>
<evidence type="ECO:0000256" key="5">
    <source>
        <dbReference type="ARBA" id="ARBA00022692"/>
    </source>
</evidence>
<dbReference type="Pfam" id="PF00593">
    <property type="entry name" value="TonB_dep_Rec_b-barrel"/>
    <property type="match status" value="1"/>
</dbReference>
<evidence type="ECO:0000259" key="14">
    <source>
        <dbReference type="Pfam" id="PF00593"/>
    </source>
</evidence>
<evidence type="ECO:0000259" key="15">
    <source>
        <dbReference type="Pfam" id="PF07715"/>
    </source>
</evidence>
<feature type="domain" description="TonB-dependent receptor plug" evidence="15">
    <location>
        <begin position="43"/>
        <end position="151"/>
    </location>
</feature>
<dbReference type="GO" id="GO:0009279">
    <property type="term" value="C:cell outer membrane"/>
    <property type="evidence" value="ECO:0007669"/>
    <property type="project" value="UniProtKB-SubCell"/>
</dbReference>
<sequence>MFKNTLSFLLFLGSVTAVFGQIKKDTIALSAVILTGSPIKNVLQNTAASVSVITTADLAKSDGIIVTPVLNKIPGVTMQQGALNTNRITIRGIGARSQFGTTKIKAYFDGIPLTSGEGETTIDDLDLATIEKIEIIKGPNSTSFGSGLGGVIQLFSKETPLQESFGKATVTFGSFGLLQQRLSAGYSDVKTNLFSSYTDLETDGFRANSSYKRQTFNLHGQQKISSKGNLSFLGTFTRLKAFIPSSINETDFKNNPEKAASTWAAAQGFESYDKFLLGLGYDHQFSEKWSLQTSLFSNLKDAYEPRPFDILEDKTSSVGIRSNVNYKEHLFSLPFELSFGTELLTEQYEYTLYRNLYQSQPGQGSLQGDAFSAIKQNRKYSNYFLQMELWLSQKLHLESGLALNTTSYSLQNVFENRTATKEPFTFGAVWSPRVGLSYKVGTDKNIFASISNGFSVPSVAETLTPEGQINTDLKPEMGWNYELGFKGNWLQNKLYTEVALYTTQITNLLVARRTANDQFVGINAGSSSHSGLEFAVNYKLLEQPQLQIIPYFSGAVNNFKFKEFIDGEADYSGNQLTGVPETQFNFGVDLNIKKGLSLNASFRTMGKIPLNDSNINYSERYSLLDIKSTYIFTIGKILKAELNAGINNALDRKYAANILPNAVGFGTAAPRYFYPGNPVNYYGGFSVAYYF</sequence>
<dbReference type="Pfam" id="PF07715">
    <property type="entry name" value="Plug"/>
    <property type="match status" value="1"/>
</dbReference>
<dbReference type="Proteomes" id="UP000077164">
    <property type="component" value="Unassembled WGS sequence"/>
</dbReference>
<dbReference type="EMBL" id="LVJE01000001">
    <property type="protein sequence ID" value="OAB31472.1"/>
    <property type="molecule type" value="Genomic_DNA"/>
</dbReference>
<keyword evidence="9 13" id="KW-0798">TonB box</keyword>
<dbReference type="GO" id="GO:0015344">
    <property type="term" value="F:siderophore uptake transmembrane transporter activity"/>
    <property type="evidence" value="ECO:0007669"/>
    <property type="project" value="TreeGrafter"/>
</dbReference>
<dbReference type="InterPro" id="IPR039426">
    <property type="entry name" value="TonB-dep_rcpt-like"/>
</dbReference>
<dbReference type="InterPro" id="IPR000531">
    <property type="entry name" value="Beta-barrel_TonB"/>
</dbReference>
<proteinExistence type="inferred from homology"/>
<dbReference type="OrthoDB" id="9782587at2"/>
<evidence type="ECO:0000256" key="13">
    <source>
        <dbReference type="RuleBase" id="RU003357"/>
    </source>
</evidence>
<dbReference type="AlphaFoldDB" id="A0A168AHC9"/>
<comment type="similarity">
    <text evidence="12 13">Belongs to the TonB-dependent receptor family.</text>
</comment>
<dbReference type="SUPFAM" id="SSF56935">
    <property type="entry name" value="Porins"/>
    <property type="match status" value="1"/>
</dbReference>
<evidence type="ECO:0000256" key="4">
    <source>
        <dbReference type="ARBA" id="ARBA00022496"/>
    </source>
</evidence>
<evidence type="ECO:0000256" key="1">
    <source>
        <dbReference type="ARBA" id="ARBA00004571"/>
    </source>
</evidence>
<keyword evidence="7" id="KW-0408">Iron</keyword>
<dbReference type="RefSeq" id="WP_066075751.1">
    <property type="nucleotide sequence ID" value="NZ_FRDK01000001.1"/>
</dbReference>
<evidence type="ECO:0000256" key="12">
    <source>
        <dbReference type="PROSITE-ProRule" id="PRU01360"/>
    </source>
</evidence>
<dbReference type="STRING" id="249352.SAMN05444395_101532"/>
<keyword evidence="10 12" id="KW-0472">Membrane</keyword>
<accession>A0A168AHC9</accession>
<evidence type="ECO:0000313" key="17">
    <source>
        <dbReference type="Proteomes" id="UP000077164"/>
    </source>
</evidence>
<evidence type="ECO:0000256" key="9">
    <source>
        <dbReference type="ARBA" id="ARBA00023077"/>
    </source>
</evidence>
<evidence type="ECO:0000256" key="6">
    <source>
        <dbReference type="ARBA" id="ARBA00022729"/>
    </source>
</evidence>
<feature type="domain" description="TonB-dependent receptor-like beta-barrel" evidence="14">
    <location>
        <begin position="244"/>
        <end position="648"/>
    </location>
</feature>
<evidence type="ECO:0000256" key="10">
    <source>
        <dbReference type="ARBA" id="ARBA00023136"/>
    </source>
</evidence>
<dbReference type="PANTHER" id="PTHR32552">
    <property type="entry name" value="FERRICHROME IRON RECEPTOR-RELATED"/>
    <property type="match status" value="1"/>
</dbReference>
<organism evidence="16 17">
    <name type="scientific">Flavobacterium fryxellicola</name>
    <dbReference type="NCBI Taxonomy" id="249352"/>
    <lineage>
        <taxon>Bacteria</taxon>
        <taxon>Pseudomonadati</taxon>
        <taxon>Bacteroidota</taxon>
        <taxon>Flavobacteriia</taxon>
        <taxon>Flavobacteriales</taxon>
        <taxon>Flavobacteriaceae</taxon>
        <taxon>Flavobacterium</taxon>
    </lineage>
</organism>
<dbReference type="Gene3D" id="2.170.130.10">
    <property type="entry name" value="TonB-dependent receptor, plug domain"/>
    <property type="match status" value="1"/>
</dbReference>
<evidence type="ECO:0000256" key="11">
    <source>
        <dbReference type="ARBA" id="ARBA00023237"/>
    </source>
</evidence>